<evidence type="ECO:0000313" key="2">
    <source>
        <dbReference type="EMBL" id="AEE47809.1"/>
    </source>
</evidence>
<dbReference type="eggNOG" id="COG1876">
    <property type="taxonomic scope" value="Bacteria"/>
</dbReference>
<keyword evidence="1" id="KW-0472">Membrane</keyword>
<dbReference type="STRING" id="590998.Celf_3703"/>
<evidence type="ECO:0000313" key="3">
    <source>
        <dbReference type="Proteomes" id="UP000008460"/>
    </source>
</evidence>
<dbReference type="InterPro" id="IPR021257">
    <property type="entry name" value="DUF2809"/>
</dbReference>
<dbReference type="EMBL" id="CP002666">
    <property type="protein sequence ID" value="AEE47809.1"/>
    <property type="molecule type" value="Genomic_DNA"/>
</dbReference>
<dbReference type="Pfam" id="PF10990">
    <property type="entry name" value="DUF2809"/>
    <property type="match status" value="1"/>
</dbReference>
<keyword evidence="3" id="KW-1185">Reference proteome</keyword>
<keyword evidence="1" id="KW-1133">Transmembrane helix</keyword>
<keyword evidence="1" id="KW-0812">Transmembrane</keyword>
<dbReference type="Proteomes" id="UP000008460">
    <property type="component" value="Chromosome"/>
</dbReference>
<feature type="transmembrane region" description="Helical" evidence="1">
    <location>
        <begin position="34"/>
        <end position="53"/>
    </location>
</feature>
<dbReference type="KEGG" id="cfi:Celf_3703"/>
<evidence type="ECO:0000256" key="1">
    <source>
        <dbReference type="SAM" id="Phobius"/>
    </source>
</evidence>
<feature type="transmembrane region" description="Helical" evidence="1">
    <location>
        <begin position="103"/>
        <end position="121"/>
    </location>
</feature>
<reference evidence="2 3" key="1">
    <citation type="submission" date="2011-04" db="EMBL/GenBank/DDBJ databases">
        <title>Complete sequence of Cellulomonas fimi ATCC 484.</title>
        <authorList>
            <consortium name="US DOE Joint Genome Institute"/>
            <person name="Lucas S."/>
            <person name="Han J."/>
            <person name="Lapidus A."/>
            <person name="Cheng J.-F."/>
            <person name="Goodwin L."/>
            <person name="Pitluck S."/>
            <person name="Peters L."/>
            <person name="Chertkov O."/>
            <person name="Detter J.C."/>
            <person name="Han C."/>
            <person name="Tapia R."/>
            <person name="Land M."/>
            <person name="Hauser L."/>
            <person name="Kyrpides N."/>
            <person name="Ivanova N."/>
            <person name="Ovchinnikova G."/>
            <person name="Pagani I."/>
            <person name="Mead D."/>
            <person name="Brumm P."/>
            <person name="Woyke T."/>
        </authorList>
    </citation>
    <scope>NUCLEOTIDE SEQUENCE [LARGE SCALE GENOMIC DNA]</scope>
    <source>
        <strain evidence="3">ATCC 484 / DSM 20113 / JCM 1341 / NBRC 15513 / NCIMB 8980 / NCTC 7547</strain>
    </source>
</reference>
<organism evidence="2 3">
    <name type="scientific">Cellulomonas fimi (strain ATCC 484 / DSM 20113 / JCM 1341 / CCUG 24087 / LMG 16345 / NBRC 15513 / NCIMB 8980 / NCTC 7547 / NRS-133)</name>
    <dbReference type="NCBI Taxonomy" id="590998"/>
    <lineage>
        <taxon>Bacteria</taxon>
        <taxon>Bacillati</taxon>
        <taxon>Actinomycetota</taxon>
        <taxon>Actinomycetes</taxon>
        <taxon>Micrococcales</taxon>
        <taxon>Cellulomonadaceae</taxon>
        <taxon>Cellulomonas</taxon>
    </lineage>
</organism>
<protein>
    <submittedName>
        <fullName evidence="2">Uncharacterized protein</fullName>
    </submittedName>
</protein>
<accession>F4H4L4</accession>
<dbReference type="AlphaFoldDB" id="F4H4L4"/>
<name>F4H4L4_CELFA</name>
<dbReference type="HOGENOM" id="CLU_133181_0_1_11"/>
<dbReference type="RefSeq" id="WP_013772832.1">
    <property type="nucleotide sequence ID" value="NC_015514.1"/>
</dbReference>
<feature type="transmembrane region" description="Helical" evidence="1">
    <location>
        <begin position="60"/>
        <end position="83"/>
    </location>
</feature>
<sequence>MPARRRPVVALVALVVVAAGLAVATLADGPLADPAGDALYAVLVYALLVLVAPRTRPARAALVAAAVCALVEVAQLTGGPAALVAAVPPARFVVGTTFVAADLVAYAVGASVAGLADAAVLRRRSASSRGGSARAGREAAVPPGDVAGVSAVHSPYGMEP</sequence>
<proteinExistence type="predicted"/>
<gene>
    <name evidence="2" type="ordered locus">Celf_3703</name>
</gene>